<accession>A0A3U0IRC9</accession>
<dbReference type="EMBL" id="AAIYPR010000001">
    <property type="protein sequence ID" value="ECJ5163667.1"/>
    <property type="molecule type" value="Genomic_DNA"/>
</dbReference>
<dbReference type="EMBL" id="AAKTCM010000005">
    <property type="protein sequence ID" value="ECV1971735.1"/>
    <property type="molecule type" value="Genomic_DNA"/>
</dbReference>
<feature type="transmembrane region" description="Helical" evidence="1">
    <location>
        <begin position="97"/>
        <end position="119"/>
    </location>
</feature>
<feature type="transmembrane region" description="Helical" evidence="1">
    <location>
        <begin position="41"/>
        <end position="59"/>
    </location>
</feature>
<proteinExistence type="predicted"/>
<evidence type="ECO:0000313" key="3">
    <source>
        <dbReference type="EMBL" id="ECV1971735.1"/>
    </source>
</evidence>
<dbReference type="Proteomes" id="UP000839899">
    <property type="component" value="Unassembled WGS sequence"/>
</dbReference>
<gene>
    <name evidence="2" type="ORF">E2856_00905</name>
    <name evidence="3" type="ORF">F2J49_08970</name>
    <name evidence="4" type="ORF">G1H57_10235</name>
</gene>
<keyword evidence="1" id="KW-0472">Membrane</keyword>
<keyword evidence="1" id="KW-0812">Transmembrane</keyword>
<keyword evidence="1" id="KW-1133">Transmembrane helix</keyword>
<protein>
    <submittedName>
        <fullName evidence="4">Uncharacterized protein</fullName>
    </submittedName>
</protein>
<evidence type="ECO:0000313" key="4">
    <source>
        <dbReference type="EMBL" id="HAD2567400.1"/>
    </source>
</evidence>
<comment type="caution">
    <text evidence="4">The sequence shown here is derived from an EMBL/GenBank/DDBJ whole genome shotgun (WGS) entry which is preliminary data.</text>
</comment>
<name>A0A3U0IRC9_SALET</name>
<feature type="transmembrane region" description="Helical" evidence="1">
    <location>
        <begin position="65"/>
        <end position="85"/>
    </location>
</feature>
<dbReference type="EMBL" id="DAAODK010000005">
    <property type="protein sequence ID" value="HAD2567400.1"/>
    <property type="molecule type" value="Genomic_DNA"/>
</dbReference>
<dbReference type="AlphaFoldDB" id="A0A3U0IRC9"/>
<sequence length="146" mass="17021">MRINEEGWRLLTFWMFTTGGYLILLFVVICLAFLFQTPRRVLLWMALPQIALVLLLWFAADDETLFFPIGAGWMLGLSLLLALLVSHRLRQPHHLWAGCHVVVLLLLLAHMGIFSRGIIGAMPIRHSRWRKKRCYEKSIRLMTAFF</sequence>
<evidence type="ECO:0000313" key="2">
    <source>
        <dbReference type="EMBL" id="ECJ5163667.1"/>
    </source>
</evidence>
<evidence type="ECO:0000256" key="1">
    <source>
        <dbReference type="SAM" id="Phobius"/>
    </source>
</evidence>
<organism evidence="4">
    <name type="scientific">Salmonella enterica I</name>
    <dbReference type="NCBI Taxonomy" id="59201"/>
    <lineage>
        <taxon>Bacteria</taxon>
        <taxon>Pseudomonadati</taxon>
        <taxon>Pseudomonadota</taxon>
        <taxon>Gammaproteobacteria</taxon>
        <taxon>Enterobacterales</taxon>
        <taxon>Enterobacteriaceae</taxon>
        <taxon>Salmonella</taxon>
    </lineage>
</organism>
<reference evidence="4" key="2">
    <citation type="submission" date="2019-01" db="EMBL/GenBank/DDBJ databases">
        <authorList>
            <consortium name="NCBI Pathogen Detection Project"/>
        </authorList>
    </citation>
    <scope>NUCLEOTIDE SEQUENCE</scope>
    <source>
        <strain evidence="4">Salmonella enterica subsp. enterica</strain>
    </source>
</reference>
<reference evidence="4" key="1">
    <citation type="journal article" date="2018" name="Genome Biol.">
        <title>SKESA: strategic k-mer extension for scrupulous assemblies.</title>
        <authorList>
            <person name="Souvorov A."/>
            <person name="Agarwala R."/>
            <person name="Lipman D.J."/>
        </authorList>
    </citation>
    <scope>NUCLEOTIDE SEQUENCE</scope>
    <source>
        <strain evidence="4">Salmonella enterica subsp. enterica</strain>
    </source>
</reference>
<dbReference type="RefSeq" id="WP_023211746.1">
    <property type="nucleotide sequence ID" value="NZ_JABUVB010000007.1"/>
</dbReference>
<feature type="transmembrane region" description="Helical" evidence="1">
    <location>
        <begin position="12"/>
        <end position="34"/>
    </location>
</feature>
<reference evidence="3" key="3">
    <citation type="submission" date="2019-09" db="EMBL/GenBank/DDBJ databases">
        <authorList>
            <person name="Ashton P.M."/>
            <person name="Dallman T."/>
            <person name="Nair S."/>
            <person name="De Pinna E."/>
            <person name="Peters T."/>
            <person name="Grant K."/>
        </authorList>
    </citation>
    <scope>NUCLEOTIDE SEQUENCE [LARGE SCALE GENOMIC DNA]</scope>
    <source>
        <strain evidence="2">702933</strain>
        <strain evidence="3">800600</strain>
    </source>
</reference>